<dbReference type="CDD" id="cd00397">
    <property type="entry name" value="DNA_BRE_C"/>
    <property type="match status" value="1"/>
</dbReference>
<dbReference type="STRING" id="639004.SAMN04488239_13211"/>
<dbReference type="Gene3D" id="1.10.443.10">
    <property type="entry name" value="Intergrase catalytic core"/>
    <property type="match status" value="1"/>
</dbReference>
<evidence type="ECO:0000256" key="1">
    <source>
        <dbReference type="ARBA" id="ARBA00023172"/>
    </source>
</evidence>
<dbReference type="InterPro" id="IPR002104">
    <property type="entry name" value="Integrase_catalytic"/>
</dbReference>
<dbReference type="InterPro" id="IPR013762">
    <property type="entry name" value="Integrase-like_cat_sf"/>
</dbReference>
<name>A0A1G7FCJ6_9RHOB</name>
<dbReference type="PROSITE" id="PS51898">
    <property type="entry name" value="TYR_RECOMBINASE"/>
    <property type="match status" value="1"/>
</dbReference>
<reference evidence="4" key="1">
    <citation type="submission" date="2016-10" db="EMBL/GenBank/DDBJ databases">
        <authorList>
            <person name="Varghese N."/>
            <person name="Submissions S."/>
        </authorList>
    </citation>
    <scope>NUCLEOTIDE SEQUENCE [LARGE SCALE GENOMIC DNA]</scope>
    <source>
        <strain evidence="4">CGMCC 1.9108</strain>
    </source>
</reference>
<dbReference type="GO" id="GO:0003677">
    <property type="term" value="F:DNA binding"/>
    <property type="evidence" value="ECO:0007669"/>
    <property type="project" value="InterPro"/>
</dbReference>
<dbReference type="EMBL" id="FMZV01000032">
    <property type="protein sequence ID" value="SDE73554.1"/>
    <property type="molecule type" value="Genomic_DNA"/>
</dbReference>
<keyword evidence="4" id="KW-1185">Reference proteome</keyword>
<dbReference type="GO" id="GO:0006310">
    <property type="term" value="P:DNA recombination"/>
    <property type="evidence" value="ECO:0007669"/>
    <property type="project" value="UniProtKB-KW"/>
</dbReference>
<dbReference type="Proteomes" id="UP000199628">
    <property type="component" value="Unassembled WGS sequence"/>
</dbReference>
<protein>
    <submittedName>
        <fullName evidence="3">Site-specific recombinase XerD</fullName>
    </submittedName>
</protein>
<feature type="domain" description="Tyr recombinase" evidence="2">
    <location>
        <begin position="358"/>
        <end position="556"/>
    </location>
</feature>
<dbReference type="AlphaFoldDB" id="A0A1G7FCJ6"/>
<evidence type="ECO:0000259" key="2">
    <source>
        <dbReference type="PROSITE" id="PS51898"/>
    </source>
</evidence>
<dbReference type="InterPro" id="IPR011010">
    <property type="entry name" value="DNA_brk_join_enz"/>
</dbReference>
<proteinExistence type="predicted"/>
<dbReference type="GO" id="GO:0015074">
    <property type="term" value="P:DNA integration"/>
    <property type="evidence" value="ECO:0007669"/>
    <property type="project" value="InterPro"/>
</dbReference>
<organism evidence="3 4">
    <name type="scientific">Ruegeria marina</name>
    <dbReference type="NCBI Taxonomy" id="639004"/>
    <lineage>
        <taxon>Bacteria</taxon>
        <taxon>Pseudomonadati</taxon>
        <taxon>Pseudomonadota</taxon>
        <taxon>Alphaproteobacteria</taxon>
        <taxon>Rhodobacterales</taxon>
        <taxon>Roseobacteraceae</taxon>
        <taxon>Ruegeria</taxon>
    </lineage>
</organism>
<evidence type="ECO:0000313" key="4">
    <source>
        <dbReference type="Proteomes" id="UP000199628"/>
    </source>
</evidence>
<dbReference type="RefSeq" id="WP_176828238.1">
    <property type="nucleotide sequence ID" value="NZ_FMZV01000032.1"/>
</dbReference>
<sequence>MTSQRARPIDMAFVRSGTPMFAEIIDQLQADKSLSNARRRDMISGLRRIAKALGLPPQDVPCDSRWLQPRLAKIAPARLGLTAKSWQNAVSDARAALVHFGLAERRSNRIEDLTEDWRILWSKVLAEKDRTLQPALCRFVYFLSKIGVHPSSVCSDHAQAYHEALLRNEISKSPEVGFRAAVNGWNLAVRRIPAWPKIILPLNSRQVIIAIQLSEFPTSFQKDLDDLILRLTKPDPLAEAGPGKVLRPATISQYRRQLVRFASELVHSGIAIGDVSSLDFLIDPVMAERGLRQMLSRTDNQTTKLISETAALLRNLARILDAPDDVRDRLVSLAKRVATKPQTGMTRKNRDRLRVLQEERNQLRLLLLPKRIFARPVEKGGRFSGLLAREDALAIAILLVCPIRIKNLAGIHLERNLHRPGDGHVYLVLQDEETKNERTIEFELPRDIIRWIDAHLKSRVPDLCQSGTPWLFPRRDGLGPVGANALSARLSKRIRNETGLEMNAHLFRHFAVMTWLDANPGGYEVARRLLGHSAVSHTINMYSGLEARSATRAFADLVARKKSRHP</sequence>
<keyword evidence="1" id="KW-0233">DNA recombination</keyword>
<accession>A0A1G7FCJ6</accession>
<dbReference type="SUPFAM" id="SSF56349">
    <property type="entry name" value="DNA breaking-rejoining enzymes"/>
    <property type="match status" value="1"/>
</dbReference>
<gene>
    <name evidence="3" type="ORF">SAMN04488239_13211</name>
</gene>
<evidence type="ECO:0000313" key="3">
    <source>
        <dbReference type="EMBL" id="SDE73554.1"/>
    </source>
</evidence>